<evidence type="ECO:0000313" key="6">
    <source>
        <dbReference type="EMBL" id="OSM02339.1"/>
    </source>
</evidence>
<evidence type="ECO:0000256" key="2">
    <source>
        <dbReference type="ARBA" id="ARBA00022679"/>
    </source>
</evidence>
<dbReference type="PANTHER" id="PTHR46499:SF1">
    <property type="entry name" value="QUEUINE TRNA-RIBOSYLTRANSFERASE"/>
    <property type="match status" value="1"/>
</dbReference>
<feature type="domain" description="tRNA-guanine(15) transglycosylase-like" evidence="5">
    <location>
        <begin position="1"/>
        <end position="314"/>
    </location>
</feature>
<feature type="binding site" evidence="4">
    <location>
        <position position="267"/>
    </location>
    <ligand>
        <name>Zn(2+)</name>
        <dbReference type="ChEBI" id="CHEBI:29105"/>
    </ligand>
</feature>
<dbReference type="SUPFAM" id="SSF51713">
    <property type="entry name" value="tRNA-guanine transglycosylase"/>
    <property type="match status" value="1"/>
</dbReference>
<dbReference type="EMBL" id="LVJN01000020">
    <property type="protein sequence ID" value="OSM02339.1"/>
    <property type="molecule type" value="Genomic_DNA"/>
</dbReference>
<dbReference type="UniPathway" id="UPA00392"/>
<organism evidence="6 7">
    <name type="scientific">Magnetofaba australis IT-1</name>
    <dbReference type="NCBI Taxonomy" id="1434232"/>
    <lineage>
        <taxon>Bacteria</taxon>
        <taxon>Pseudomonadati</taxon>
        <taxon>Pseudomonadota</taxon>
        <taxon>Magnetococcia</taxon>
        <taxon>Magnetococcales</taxon>
        <taxon>Magnetococcaceae</taxon>
        <taxon>Magnetofaba</taxon>
    </lineage>
</organism>
<keyword evidence="2 4" id="KW-0808">Transferase</keyword>
<dbReference type="NCBIfam" id="TIGR00449">
    <property type="entry name" value="tgt_general"/>
    <property type="match status" value="1"/>
</dbReference>
<dbReference type="AlphaFoldDB" id="A0A1Y2K305"/>
<evidence type="ECO:0000256" key="4">
    <source>
        <dbReference type="HAMAP-Rule" id="MF_00168"/>
    </source>
</evidence>
<keyword evidence="1 4" id="KW-0328">Glycosyltransferase</keyword>
<evidence type="ECO:0000313" key="7">
    <source>
        <dbReference type="Proteomes" id="UP000194003"/>
    </source>
</evidence>
<feature type="binding site" evidence="4">
    <location>
        <position position="270"/>
    </location>
    <ligand>
        <name>Zn(2+)</name>
        <dbReference type="ChEBI" id="CHEBI:29105"/>
    </ligand>
</feature>
<dbReference type="PANTHER" id="PTHR46499">
    <property type="entry name" value="QUEUINE TRNA-RIBOSYLTRANSFERASE"/>
    <property type="match status" value="1"/>
</dbReference>
<comment type="caution">
    <text evidence="6">The sequence shown here is derived from an EMBL/GenBank/DDBJ whole genome shotgun (WGS) entry which is preliminary data.</text>
</comment>
<keyword evidence="4" id="KW-0862">Zinc</keyword>
<feature type="active site" description="Proton acceptor" evidence="4">
    <location>
        <position position="52"/>
    </location>
</feature>
<comment type="similarity">
    <text evidence="4">Belongs to the queuine tRNA-ribosyltransferase family.</text>
</comment>
<accession>A0A1Y2K305</accession>
<comment type="pathway">
    <text evidence="4">tRNA modification; tRNA-queuosine biosynthesis.</text>
</comment>
<dbReference type="InterPro" id="IPR004803">
    <property type="entry name" value="TGT"/>
</dbReference>
<evidence type="ECO:0000256" key="3">
    <source>
        <dbReference type="ARBA" id="ARBA00022694"/>
    </source>
</evidence>
<sequence length="319" mass="35872">MKAMTPEEVKATGAQILLGNTYHLFLRPGHERIKRLGGLHRFMNWSGPILTDSGGFQVWSLGELRKITEEGVSFRSHIDGSKRFIGPEESIAIQEALGADIMMQFDECPPYPAERDYAAKSMELSLRWGKRCLEAKTKEQPGRALFAIVQGGMYPDLKKESAERSIEMGFDGYALGGLSVGEPKEVMREVLSYAPSYLPADKPRYLMGVGKPEDLRHAVASGIDMFDCVIPTRNARNGQLFTRNGPMNIKRAEFAEDDRPVDGQCRCDACQNYSRAYLHHLFRANEILGHRLMTNHNLTYFQDVMAEMRAQIETEMTGG</sequence>
<dbReference type="HAMAP" id="MF_00168">
    <property type="entry name" value="Q_tRNA_Tgt"/>
    <property type="match status" value="1"/>
</dbReference>
<dbReference type="GO" id="GO:0008479">
    <property type="term" value="F:tRNA-guanosine(34) queuine transglycosylase activity"/>
    <property type="evidence" value="ECO:0007669"/>
    <property type="project" value="UniProtKB-UniRule"/>
</dbReference>
<feature type="binding site" evidence="4">
    <location>
        <position position="106"/>
    </location>
    <ligand>
        <name>substrate</name>
    </ligand>
</feature>
<evidence type="ECO:0000256" key="1">
    <source>
        <dbReference type="ARBA" id="ARBA00022676"/>
    </source>
</evidence>
<keyword evidence="4" id="KW-0671">Queuosine biosynthesis</keyword>
<comment type="cofactor">
    <cofactor evidence="4">
        <name>Zn(2+)</name>
        <dbReference type="ChEBI" id="CHEBI:29105"/>
    </cofactor>
    <text evidence="4">Binds 1 zinc ion per subunit.</text>
</comment>
<feature type="binding site" evidence="4">
    <location>
        <position position="177"/>
    </location>
    <ligand>
        <name>substrate</name>
    </ligand>
</feature>
<comment type="subunit">
    <text evidence="4">Homodimer. Within each dimer, one monomer is responsible for RNA recognition and catalysis, while the other monomer binds to the replacement base PreQ1.</text>
</comment>
<dbReference type="GO" id="GO:0005829">
    <property type="term" value="C:cytosol"/>
    <property type="evidence" value="ECO:0007669"/>
    <property type="project" value="TreeGrafter"/>
</dbReference>
<feature type="active site" description="Nucleophile" evidence="4">
    <location>
        <position position="227"/>
    </location>
</feature>
<feature type="binding site" evidence="4">
    <location>
        <begin position="52"/>
        <end position="56"/>
    </location>
    <ligand>
        <name>substrate</name>
    </ligand>
</feature>
<dbReference type="InterPro" id="IPR050076">
    <property type="entry name" value="ArchSynthase1/Queuine_TRR"/>
</dbReference>
<gene>
    <name evidence="4" type="primary">tgt</name>
    <name evidence="6" type="ORF">MAIT1_02465</name>
</gene>
<dbReference type="InterPro" id="IPR002616">
    <property type="entry name" value="tRNA_ribo_trans-like"/>
</dbReference>
<evidence type="ECO:0000259" key="5">
    <source>
        <dbReference type="Pfam" id="PF01702"/>
    </source>
</evidence>
<proteinExistence type="inferred from homology"/>
<dbReference type="Gene3D" id="3.20.20.105">
    <property type="entry name" value="Queuine tRNA-ribosyltransferase-like"/>
    <property type="match status" value="1"/>
</dbReference>
<feature type="binding site" evidence="4">
    <location>
        <position position="150"/>
    </location>
    <ligand>
        <name>substrate</name>
    </ligand>
</feature>
<dbReference type="InterPro" id="IPR036511">
    <property type="entry name" value="TGT-like_sf"/>
</dbReference>
<name>A0A1Y2K305_9PROT</name>
<dbReference type="Pfam" id="PF01702">
    <property type="entry name" value="TGT"/>
    <property type="match status" value="1"/>
</dbReference>
<feature type="region of interest" description="RNA binding" evidence="4">
    <location>
        <begin position="208"/>
        <end position="214"/>
    </location>
</feature>
<dbReference type="EC" id="2.4.2.29" evidence="4"/>
<keyword evidence="4" id="KW-0479">Metal-binding</keyword>
<comment type="catalytic activity">
    <reaction evidence="4">
        <text>7-aminomethyl-7-carbaguanine + guanosine(34) in tRNA = 7-aminomethyl-7-carbaguanosine(34) in tRNA + guanine</text>
        <dbReference type="Rhea" id="RHEA:24104"/>
        <dbReference type="Rhea" id="RHEA-COMP:10341"/>
        <dbReference type="Rhea" id="RHEA-COMP:10342"/>
        <dbReference type="ChEBI" id="CHEBI:16235"/>
        <dbReference type="ChEBI" id="CHEBI:58703"/>
        <dbReference type="ChEBI" id="CHEBI:74269"/>
        <dbReference type="ChEBI" id="CHEBI:82833"/>
        <dbReference type="EC" id="2.4.2.29"/>
    </reaction>
</comment>
<dbReference type="STRING" id="1434232.MAIT1_02465"/>
<reference evidence="6 7" key="1">
    <citation type="journal article" date="2016" name="BMC Genomics">
        <title>Combined genomic and structural analyses of a cultured magnetotactic bacterium reveals its niche adaptation to a dynamic environment.</title>
        <authorList>
            <person name="Araujo A.C."/>
            <person name="Morillo V."/>
            <person name="Cypriano J."/>
            <person name="Teixeira L.C."/>
            <person name="Leao P."/>
            <person name="Lyra S."/>
            <person name="Almeida L.G."/>
            <person name="Bazylinski D.A."/>
            <person name="Vasconcellos A.T."/>
            <person name="Abreu F."/>
            <person name="Lins U."/>
        </authorList>
    </citation>
    <scope>NUCLEOTIDE SEQUENCE [LARGE SCALE GENOMIC DNA]</scope>
    <source>
        <strain evidence="6 7">IT-1</strain>
    </source>
</reference>
<keyword evidence="3 4" id="KW-0819">tRNA processing</keyword>
<dbReference type="NCBIfam" id="TIGR00430">
    <property type="entry name" value="Q_tRNA_tgt"/>
    <property type="match status" value="1"/>
</dbReference>
<feature type="binding site" evidence="4">
    <location>
        <position position="296"/>
    </location>
    <ligand>
        <name>Zn(2+)</name>
        <dbReference type="ChEBI" id="CHEBI:29105"/>
    </ligand>
</feature>
<keyword evidence="7" id="KW-1185">Reference proteome</keyword>
<dbReference type="Proteomes" id="UP000194003">
    <property type="component" value="Unassembled WGS sequence"/>
</dbReference>
<feature type="region of interest" description="RNA binding; important for wobble base 34 recognition" evidence="4">
    <location>
        <begin position="232"/>
        <end position="236"/>
    </location>
</feature>
<dbReference type="GO" id="GO:0046872">
    <property type="term" value="F:metal ion binding"/>
    <property type="evidence" value="ECO:0007669"/>
    <property type="project" value="UniProtKB-KW"/>
</dbReference>
<dbReference type="GO" id="GO:0008616">
    <property type="term" value="P:tRNA queuosine(34) biosynthetic process"/>
    <property type="evidence" value="ECO:0007669"/>
    <property type="project" value="UniProtKB-UniRule"/>
</dbReference>
<protein>
    <recommendedName>
        <fullName evidence="4">Queuine tRNA-ribosyltransferase</fullName>
        <ecNumber evidence="4">2.4.2.29</ecNumber>
    </recommendedName>
    <alternativeName>
        <fullName evidence="4">Guanine insertion enzyme</fullName>
    </alternativeName>
    <alternativeName>
        <fullName evidence="4">tRNA-guanine transglycosylase</fullName>
    </alternativeName>
</protein>
<feature type="binding site" evidence="4">
    <location>
        <position position="265"/>
    </location>
    <ligand>
        <name>Zn(2+)</name>
        <dbReference type="ChEBI" id="CHEBI:29105"/>
    </ligand>
</feature>
<comment type="function">
    <text evidence="4">Catalyzes the base-exchange of a guanine (G) residue with the queuine precursor 7-aminomethyl-7-deazaguanine (PreQ1) at position 34 (anticodon wobble position) in tRNAs with GU(N) anticodons (tRNA-Asp, -Asn, -His and -Tyr). Catalysis occurs through a double-displacement mechanism. The nucleophile active site attacks the C1' of nucleotide 34 to detach the guanine base from the RNA, forming a covalent enzyme-RNA intermediate. The proton acceptor active site deprotonates the incoming PreQ1, allowing a nucleophilic attack on the C1' of the ribose to form the product. After dissociation, two additional enzymatic reactions on the tRNA convert PreQ1 to queuine (Q), resulting in the hypermodified nucleoside queuosine (7-(((4,5-cis-dihydroxy-2-cyclopenten-1-yl)amino)methyl)-7-deazaguanosine).</text>
</comment>